<accession>A0A1G5Q2H7</accession>
<evidence type="ECO:0000259" key="4">
    <source>
        <dbReference type="PROSITE" id="PS50956"/>
    </source>
</evidence>
<dbReference type="Gene3D" id="1.10.10.10">
    <property type="entry name" value="Winged helix-like DNA-binding domain superfamily/Winged helix DNA-binding domain"/>
    <property type="match status" value="1"/>
</dbReference>
<dbReference type="InterPro" id="IPR000485">
    <property type="entry name" value="AsnC-type_HTH_dom"/>
</dbReference>
<dbReference type="SMART" id="SM00344">
    <property type="entry name" value="HTH_ASNC"/>
    <property type="match status" value="1"/>
</dbReference>
<reference evidence="5 6" key="1">
    <citation type="submission" date="2016-10" db="EMBL/GenBank/DDBJ databases">
        <authorList>
            <person name="de Groot N.N."/>
        </authorList>
    </citation>
    <scope>NUCLEOTIDE SEQUENCE [LARGE SCALE GENOMIC DNA]</scope>
    <source>
        <strain evidence="5 6">U95</strain>
    </source>
</reference>
<dbReference type="Proteomes" id="UP000198767">
    <property type="component" value="Unassembled WGS sequence"/>
</dbReference>
<dbReference type="GO" id="GO:0043200">
    <property type="term" value="P:response to amino acid"/>
    <property type="evidence" value="ECO:0007669"/>
    <property type="project" value="TreeGrafter"/>
</dbReference>
<evidence type="ECO:0000313" key="5">
    <source>
        <dbReference type="EMBL" id="SCZ55509.1"/>
    </source>
</evidence>
<evidence type="ECO:0000256" key="3">
    <source>
        <dbReference type="ARBA" id="ARBA00023163"/>
    </source>
</evidence>
<organism evidence="5 6">
    <name type="scientific">Epibacterium ulvae</name>
    <dbReference type="NCBI Taxonomy" id="1156985"/>
    <lineage>
        <taxon>Bacteria</taxon>
        <taxon>Pseudomonadati</taxon>
        <taxon>Pseudomonadota</taxon>
        <taxon>Alphaproteobacteria</taxon>
        <taxon>Rhodobacterales</taxon>
        <taxon>Roseobacteraceae</taxon>
        <taxon>Epibacterium</taxon>
    </lineage>
</organism>
<name>A0A1G5Q2H7_9RHOB</name>
<keyword evidence="1" id="KW-0805">Transcription regulation</keyword>
<dbReference type="AlphaFoldDB" id="A0A1G5Q2H7"/>
<dbReference type="RefSeq" id="WP_090216755.1">
    <property type="nucleotide sequence ID" value="NZ_CANMPF010000001.1"/>
</dbReference>
<dbReference type="EMBL" id="FMWG01000002">
    <property type="protein sequence ID" value="SCZ55509.1"/>
    <property type="molecule type" value="Genomic_DNA"/>
</dbReference>
<dbReference type="PANTHER" id="PTHR30154:SF51">
    <property type="entry name" value="ASNC-FAMILY TRANSCRIPTIONAL REGULATORY PROTEIN"/>
    <property type="match status" value="1"/>
</dbReference>
<dbReference type="STRING" id="1156985.SAMN04488118_102428"/>
<dbReference type="InterPro" id="IPR011008">
    <property type="entry name" value="Dimeric_a/b-barrel"/>
</dbReference>
<proteinExistence type="predicted"/>
<dbReference type="PANTHER" id="PTHR30154">
    <property type="entry name" value="LEUCINE-RESPONSIVE REGULATORY PROTEIN"/>
    <property type="match status" value="1"/>
</dbReference>
<feature type="domain" description="HTH asnC-type" evidence="4">
    <location>
        <begin position="5"/>
        <end position="66"/>
    </location>
</feature>
<keyword evidence="2" id="KW-0238">DNA-binding</keyword>
<protein>
    <submittedName>
        <fullName evidence="5">Transcriptional regulator, AsnC family</fullName>
    </submittedName>
</protein>
<gene>
    <name evidence="5" type="ORF">SAMN04488118_102428</name>
</gene>
<evidence type="ECO:0000313" key="6">
    <source>
        <dbReference type="Proteomes" id="UP000198767"/>
    </source>
</evidence>
<dbReference type="InterPro" id="IPR019888">
    <property type="entry name" value="Tscrpt_reg_AsnC-like"/>
</dbReference>
<dbReference type="InterPro" id="IPR019887">
    <property type="entry name" value="Tscrpt_reg_AsnC/Lrp_C"/>
</dbReference>
<dbReference type="PROSITE" id="PS00519">
    <property type="entry name" value="HTH_ASNC_1"/>
    <property type="match status" value="1"/>
</dbReference>
<dbReference type="InterPro" id="IPR036390">
    <property type="entry name" value="WH_DNA-bd_sf"/>
</dbReference>
<dbReference type="InterPro" id="IPR011991">
    <property type="entry name" value="ArsR-like_HTH"/>
</dbReference>
<dbReference type="GO" id="GO:0043565">
    <property type="term" value="F:sequence-specific DNA binding"/>
    <property type="evidence" value="ECO:0007669"/>
    <property type="project" value="InterPro"/>
</dbReference>
<evidence type="ECO:0000256" key="2">
    <source>
        <dbReference type="ARBA" id="ARBA00023125"/>
    </source>
</evidence>
<dbReference type="Gene3D" id="3.30.70.920">
    <property type="match status" value="1"/>
</dbReference>
<dbReference type="OrthoDB" id="9809462at2"/>
<dbReference type="SUPFAM" id="SSF46785">
    <property type="entry name" value="Winged helix' DNA-binding domain"/>
    <property type="match status" value="1"/>
</dbReference>
<dbReference type="PRINTS" id="PR00033">
    <property type="entry name" value="HTHASNC"/>
</dbReference>
<dbReference type="InterPro" id="IPR036388">
    <property type="entry name" value="WH-like_DNA-bd_sf"/>
</dbReference>
<evidence type="ECO:0000256" key="1">
    <source>
        <dbReference type="ARBA" id="ARBA00023015"/>
    </source>
</evidence>
<keyword evidence="6" id="KW-1185">Reference proteome</keyword>
<dbReference type="CDD" id="cd00090">
    <property type="entry name" value="HTH_ARSR"/>
    <property type="match status" value="1"/>
</dbReference>
<dbReference type="PROSITE" id="PS50956">
    <property type="entry name" value="HTH_ASNC_2"/>
    <property type="match status" value="1"/>
</dbReference>
<keyword evidence="3" id="KW-0804">Transcription</keyword>
<dbReference type="GO" id="GO:0006355">
    <property type="term" value="P:regulation of DNA-templated transcription"/>
    <property type="evidence" value="ECO:0007669"/>
    <property type="project" value="UniProtKB-ARBA"/>
</dbReference>
<dbReference type="Pfam" id="PF13404">
    <property type="entry name" value="HTH_AsnC-type"/>
    <property type="match status" value="1"/>
</dbReference>
<dbReference type="GO" id="GO:0005829">
    <property type="term" value="C:cytosol"/>
    <property type="evidence" value="ECO:0007669"/>
    <property type="project" value="TreeGrafter"/>
</dbReference>
<dbReference type="InterPro" id="IPR019885">
    <property type="entry name" value="Tscrpt_reg_HTH_AsnC-type_CS"/>
</dbReference>
<dbReference type="SUPFAM" id="SSF54909">
    <property type="entry name" value="Dimeric alpha+beta barrel"/>
    <property type="match status" value="1"/>
</dbReference>
<sequence length="153" mass="17235">MKTLFDEIDYALLNALAQDARVSWSDLATTLNVSPPTIRERVRRLQDRGVIDCFTVQISPAALGYTLEALVRFRPLPGKRHILEQKIQQSDQIVQCDKVTGEDGFIARVLLKSITELDPFLEPFGRIATTHTSIVKSSPVPLRLPPLLQETKR</sequence>
<dbReference type="Pfam" id="PF01037">
    <property type="entry name" value="AsnC_trans_reg"/>
    <property type="match status" value="1"/>
</dbReference>